<feature type="transmembrane region" description="Helical" evidence="6">
    <location>
        <begin position="484"/>
        <end position="505"/>
    </location>
</feature>
<feature type="transmembrane region" description="Helical" evidence="6">
    <location>
        <begin position="408"/>
        <end position="429"/>
    </location>
</feature>
<dbReference type="CDD" id="cd17416">
    <property type="entry name" value="MFS_NPF1_2"/>
    <property type="match status" value="2"/>
</dbReference>
<dbReference type="GO" id="GO:0022857">
    <property type="term" value="F:transmembrane transporter activity"/>
    <property type="evidence" value="ECO:0007669"/>
    <property type="project" value="InterPro"/>
</dbReference>
<feature type="transmembrane region" description="Helical" evidence="6">
    <location>
        <begin position="133"/>
        <end position="152"/>
    </location>
</feature>
<proteinExistence type="inferred from homology"/>
<protein>
    <submittedName>
        <fullName evidence="7">Peptide/nitrate transporter</fullName>
    </submittedName>
</protein>
<dbReference type="Pfam" id="PF00854">
    <property type="entry name" value="PTR2"/>
    <property type="match status" value="2"/>
</dbReference>
<evidence type="ECO:0000256" key="6">
    <source>
        <dbReference type="SAM" id="Phobius"/>
    </source>
</evidence>
<dbReference type="SUPFAM" id="SSF103473">
    <property type="entry name" value="MFS general substrate transporter"/>
    <property type="match status" value="2"/>
</dbReference>
<gene>
    <name evidence="7" type="ORF">QJS04_geneDACA023202</name>
</gene>
<dbReference type="Proteomes" id="UP001179952">
    <property type="component" value="Unassembled WGS sequence"/>
</dbReference>
<keyword evidence="8" id="KW-1185">Reference proteome</keyword>
<comment type="subcellular location">
    <subcellularLocation>
        <location evidence="1">Membrane</location>
        <topology evidence="1">Multi-pass membrane protein</topology>
    </subcellularLocation>
</comment>
<feature type="transmembrane region" description="Helical" evidence="6">
    <location>
        <begin position="1057"/>
        <end position="1080"/>
    </location>
</feature>
<comment type="caution">
    <text evidence="7">The sequence shown here is derived from an EMBL/GenBank/DDBJ whole genome shotgun (WGS) entry which is preliminary data.</text>
</comment>
<dbReference type="GO" id="GO:0016020">
    <property type="term" value="C:membrane"/>
    <property type="evidence" value="ECO:0007669"/>
    <property type="project" value="UniProtKB-SubCell"/>
</dbReference>
<dbReference type="InterPro" id="IPR036259">
    <property type="entry name" value="MFS_trans_sf"/>
</dbReference>
<feature type="transmembrane region" description="Helical" evidence="6">
    <location>
        <begin position="658"/>
        <end position="677"/>
    </location>
</feature>
<feature type="transmembrane region" description="Helical" evidence="6">
    <location>
        <begin position="93"/>
        <end position="113"/>
    </location>
</feature>
<feature type="transmembrane region" description="Helical" evidence="6">
    <location>
        <begin position="441"/>
        <end position="464"/>
    </location>
</feature>
<dbReference type="InterPro" id="IPR000109">
    <property type="entry name" value="POT_fam"/>
</dbReference>
<evidence type="ECO:0000256" key="5">
    <source>
        <dbReference type="ARBA" id="ARBA00023136"/>
    </source>
</evidence>
<feature type="transmembrane region" description="Helical" evidence="6">
    <location>
        <begin position="618"/>
        <end position="638"/>
    </location>
</feature>
<feature type="transmembrane region" description="Helical" evidence="6">
    <location>
        <begin position="706"/>
        <end position="725"/>
    </location>
</feature>
<feature type="transmembrane region" description="Helical" evidence="6">
    <location>
        <begin position="181"/>
        <end position="200"/>
    </location>
</feature>
<dbReference type="Gene3D" id="1.20.1250.20">
    <property type="entry name" value="MFS general substrate transporter like domains"/>
    <property type="match status" value="2"/>
</dbReference>
<keyword evidence="5 6" id="KW-0472">Membrane</keyword>
<dbReference type="PANTHER" id="PTHR11654">
    <property type="entry name" value="OLIGOPEPTIDE TRANSPORTER-RELATED"/>
    <property type="match status" value="1"/>
</dbReference>
<feature type="transmembrane region" description="Helical" evidence="6">
    <location>
        <begin position="206"/>
        <end position="227"/>
    </location>
</feature>
<evidence type="ECO:0000256" key="3">
    <source>
        <dbReference type="ARBA" id="ARBA00022692"/>
    </source>
</evidence>
<keyword evidence="3 6" id="KW-0812">Transmembrane</keyword>
<comment type="similarity">
    <text evidence="2">Belongs to the major facilitator superfamily. Proton-dependent oligopeptide transporter (POT/PTR) (TC 2.A.17) family.</text>
</comment>
<sequence>MEVEKASLELKTEKMKRKHRGWGAMPYVIGNETFEKLGTIGTAANLLVYLTTVFNMKRVSAATLLYVWNGTSNIAPLMGAFISDSFLGRYKTLGIACIASFMGMLTIMLTSGIPVLHPPQCGKGEACVGPTGWQFAFLTCGLGFMVVGAGGIRPCNLAFGADQFDPNTESGRRGINSFFNWFYFTFTFAMMISATLIIYVQSNINWTLGLAIPTVLMFFSCSCFFLGSRIYVKISPSGSPFSSMAKVVVACFKKRGQKPPVDPKIELFNPPLTANSINSKLPYTDQFRFLDKAAVVTIEDQINPDGSPADPWRLCSLQQVEEMKCLLRVIPVWSSSILFFMALSQQLTYSVIQAIQSDRKLGKTGFQIPAGSFIVFSMLTLTVWIPIYDQIFVPWLRKATGKEGGITLLQRIGIGIGLTIVMSIVSALVEERRRATSRGGGSMSSLWLIAQCVLAGLAEAFSIIGQNEFYYKQFPENMRSVAGSLLFCGMAASDYLSGSLVGLILDRTGCLFIYKGVELKKKLECSRERMDKEAISAEKMKRKHRGWRAMPYVIGNETFEKLGTIGTSANLLVYLTTVFNMSRVSAANLLYIWRGTTDIAPLLGAFISDSFLGRYKTVGIGCIASLVGLFTIMLTSGIPKLHPPQCANGGTCIGPNGWQLGFLLCGLGFMVVGAGGIRPCNLAFGADQFDPNTESGRRGINSFFNWYYFTFTFAMMISFTLIIYVQSDVNWTLGLAIPTVLMFFSCACFFVGSRIYVKVRPEGSPFTSMARVFVAAVRKRGVKVPEDPRNELFNPPQPAGSINSRLLYTNQFRFLDKAAVMTAEDELNPDGSPTDPWRLCSQQRVEEMKCLIRVIPVWSTSIMFFMALAQQSTYSVFQALQSDRHLGRTGFQIPAASFMVFSMLTLTLWIPIYDRIVVPCLTKLTGKEGGLTLLQRMGIGIVLSIAMSISCALIETQRRKYYYSRRGHGHGMPSLWLVVPCLLAGLAEAFNIIGQNEFYYKQFPENMRSVAGSLMFCGMGASYYLSSLLVSIVHKTTGGGGRRNWLAEDLNEGRLDWYYYLGAGMGVVNFLYFLCCARWYRYKGISPSLEAAEIALEEKEKIIKVQMV</sequence>
<feature type="transmembrane region" description="Helical" evidence="6">
    <location>
        <begin position="933"/>
        <end position="955"/>
    </location>
</feature>
<feature type="transmembrane region" description="Helical" evidence="6">
    <location>
        <begin position="368"/>
        <end position="388"/>
    </location>
</feature>
<keyword evidence="4 6" id="KW-1133">Transmembrane helix</keyword>
<name>A0AAV9AT27_ACOGR</name>
<feature type="transmembrane region" description="Helical" evidence="6">
    <location>
        <begin position="891"/>
        <end position="912"/>
    </location>
</feature>
<feature type="transmembrane region" description="Helical" evidence="6">
    <location>
        <begin position="731"/>
        <end position="752"/>
    </location>
</feature>
<accession>A0AAV9AT27</accession>
<evidence type="ECO:0000256" key="2">
    <source>
        <dbReference type="ARBA" id="ARBA00005982"/>
    </source>
</evidence>
<dbReference type="EMBL" id="JAUJYN010000007">
    <property type="protein sequence ID" value="KAK1267081.1"/>
    <property type="molecule type" value="Genomic_DNA"/>
</dbReference>
<reference evidence="7" key="1">
    <citation type="journal article" date="2023" name="Nat. Commun.">
        <title>Diploid and tetraploid genomes of Acorus and the evolution of monocots.</title>
        <authorList>
            <person name="Ma L."/>
            <person name="Liu K.W."/>
            <person name="Li Z."/>
            <person name="Hsiao Y.Y."/>
            <person name="Qi Y."/>
            <person name="Fu T."/>
            <person name="Tang G.D."/>
            <person name="Zhang D."/>
            <person name="Sun W.H."/>
            <person name="Liu D.K."/>
            <person name="Li Y."/>
            <person name="Chen G.Z."/>
            <person name="Liu X.D."/>
            <person name="Liao X.Y."/>
            <person name="Jiang Y.T."/>
            <person name="Yu X."/>
            <person name="Hao Y."/>
            <person name="Huang J."/>
            <person name="Zhao X.W."/>
            <person name="Ke S."/>
            <person name="Chen Y.Y."/>
            <person name="Wu W.L."/>
            <person name="Hsu J.L."/>
            <person name="Lin Y.F."/>
            <person name="Huang M.D."/>
            <person name="Li C.Y."/>
            <person name="Huang L."/>
            <person name="Wang Z.W."/>
            <person name="Zhao X."/>
            <person name="Zhong W.Y."/>
            <person name="Peng D.H."/>
            <person name="Ahmad S."/>
            <person name="Lan S."/>
            <person name="Zhang J.S."/>
            <person name="Tsai W.C."/>
            <person name="Van de Peer Y."/>
            <person name="Liu Z.J."/>
        </authorList>
    </citation>
    <scope>NUCLEOTIDE SEQUENCE</scope>
    <source>
        <strain evidence="7">SCP</strain>
    </source>
</reference>
<evidence type="ECO:0000256" key="4">
    <source>
        <dbReference type="ARBA" id="ARBA00022989"/>
    </source>
</evidence>
<feature type="transmembrane region" description="Helical" evidence="6">
    <location>
        <begin position="1014"/>
        <end position="1037"/>
    </location>
</feature>
<evidence type="ECO:0000313" key="8">
    <source>
        <dbReference type="Proteomes" id="UP001179952"/>
    </source>
</evidence>
<feature type="transmembrane region" description="Helical" evidence="6">
    <location>
        <begin position="975"/>
        <end position="993"/>
    </location>
</feature>
<evidence type="ECO:0000313" key="7">
    <source>
        <dbReference type="EMBL" id="KAK1267081.1"/>
    </source>
</evidence>
<evidence type="ECO:0000256" key="1">
    <source>
        <dbReference type="ARBA" id="ARBA00004141"/>
    </source>
</evidence>
<dbReference type="AlphaFoldDB" id="A0AAV9AT27"/>
<reference evidence="7" key="2">
    <citation type="submission" date="2023-06" db="EMBL/GenBank/DDBJ databases">
        <authorList>
            <person name="Ma L."/>
            <person name="Liu K.-W."/>
            <person name="Li Z."/>
            <person name="Hsiao Y.-Y."/>
            <person name="Qi Y."/>
            <person name="Fu T."/>
            <person name="Tang G."/>
            <person name="Zhang D."/>
            <person name="Sun W.-H."/>
            <person name="Liu D.-K."/>
            <person name="Li Y."/>
            <person name="Chen G.-Z."/>
            <person name="Liu X.-D."/>
            <person name="Liao X.-Y."/>
            <person name="Jiang Y.-T."/>
            <person name="Yu X."/>
            <person name="Hao Y."/>
            <person name="Huang J."/>
            <person name="Zhao X.-W."/>
            <person name="Ke S."/>
            <person name="Chen Y.-Y."/>
            <person name="Wu W.-L."/>
            <person name="Hsu J.-L."/>
            <person name="Lin Y.-F."/>
            <person name="Huang M.-D."/>
            <person name="Li C.-Y."/>
            <person name="Huang L."/>
            <person name="Wang Z.-W."/>
            <person name="Zhao X."/>
            <person name="Zhong W.-Y."/>
            <person name="Peng D.-H."/>
            <person name="Ahmad S."/>
            <person name="Lan S."/>
            <person name="Zhang J.-S."/>
            <person name="Tsai W.-C."/>
            <person name="Van De Peer Y."/>
            <person name="Liu Z.-J."/>
        </authorList>
    </citation>
    <scope>NUCLEOTIDE SEQUENCE</scope>
    <source>
        <strain evidence="7">SCP</strain>
        <tissue evidence="7">Leaves</tissue>
    </source>
</reference>
<organism evidence="7 8">
    <name type="scientific">Acorus gramineus</name>
    <name type="common">Dwarf sweet flag</name>
    <dbReference type="NCBI Taxonomy" id="55184"/>
    <lineage>
        <taxon>Eukaryota</taxon>
        <taxon>Viridiplantae</taxon>
        <taxon>Streptophyta</taxon>
        <taxon>Embryophyta</taxon>
        <taxon>Tracheophyta</taxon>
        <taxon>Spermatophyta</taxon>
        <taxon>Magnoliopsida</taxon>
        <taxon>Liliopsida</taxon>
        <taxon>Acoraceae</taxon>
        <taxon>Acorus</taxon>
    </lineage>
</organism>